<protein>
    <submittedName>
        <fullName evidence="2">Kinase-like protein</fullName>
    </submittedName>
</protein>
<accession>A0A8H3X1J4</accession>
<dbReference type="InterPro" id="IPR001245">
    <property type="entry name" value="Ser-Thr/Tyr_kinase_cat_dom"/>
</dbReference>
<dbReference type="PROSITE" id="PS50011">
    <property type="entry name" value="PROTEIN_KINASE_DOM"/>
    <property type="match status" value="1"/>
</dbReference>
<evidence type="ECO:0000259" key="1">
    <source>
        <dbReference type="PROSITE" id="PS50011"/>
    </source>
</evidence>
<comment type="caution">
    <text evidence="2">The sequence shown here is derived from an EMBL/GenBank/DDBJ whole genome shotgun (WGS) entry which is preliminary data.</text>
</comment>
<dbReference type="Pfam" id="PF07714">
    <property type="entry name" value="PK_Tyr_Ser-Thr"/>
    <property type="match status" value="1"/>
</dbReference>
<dbReference type="EMBL" id="WTPW01002272">
    <property type="protein sequence ID" value="KAF0388395.1"/>
    <property type="molecule type" value="Genomic_DNA"/>
</dbReference>
<dbReference type="AlphaFoldDB" id="A0A8H3X1J4"/>
<dbReference type="PIRSF" id="PIRSF000654">
    <property type="entry name" value="Integrin-linked_kinase"/>
    <property type="match status" value="1"/>
</dbReference>
<dbReference type="InterPro" id="IPR051681">
    <property type="entry name" value="Ser/Thr_Kinases-Pseudokinases"/>
</dbReference>
<dbReference type="PANTHER" id="PTHR44329">
    <property type="entry name" value="SERINE/THREONINE-PROTEIN KINASE TNNI3K-RELATED"/>
    <property type="match status" value="1"/>
</dbReference>
<dbReference type="Proteomes" id="UP000439903">
    <property type="component" value="Unassembled WGS sequence"/>
</dbReference>
<keyword evidence="3" id="KW-1185">Reference proteome</keyword>
<gene>
    <name evidence="2" type="ORF">F8M41_011045</name>
</gene>
<evidence type="ECO:0000313" key="3">
    <source>
        <dbReference type="Proteomes" id="UP000439903"/>
    </source>
</evidence>
<evidence type="ECO:0000313" key="2">
    <source>
        <dbReference type="EMBL" id="KAF0388395.1"/>
    </source>
</evidence>
<dbReference type="OrthoDB" id="4062651at2759"/>
<reference evidence="2 3" key="1">
    <citation type="journal article" date="2019" name="Environ. Microbiol.">
        <title>At the nexus of three kingdoms: the genome of the mycorrhizal fungus Gigaspora margarita provides insights into plant, endobacterial and fungal interactions.</title>
        <authorList>
            <person name="Venice F."/>
            <person name="Ghignone S."/>
            <person name="Salvioli di Fossalunga A."/>
            <person name="Amselem J."/>
            <person name="Novero M."/>
            <person name="Xianan X."/>
            <person name="Sedzielewska Toro K."/>
            <person name="Morin E."/>
            <person name="Lipzen A."/>
            <person name="Grigoriev I.V."/>
            <person name="Henrissat B."/>
            <person name="Martin F.M."/>
            <person name="Bonfante P."/>
        </authorList>
    </citation>
    <scope>NUCLEOTIDE SEQUENCE [LARGE SCALE GENOMIC DNA]</scope>
    <source>
        <strain evidence="2 3">BEG34</strain>
    </source>
</reference>
<dbReference type="GO" id="GO:0004674">
    <property type="term" value="F:protein serine/threonine kinase activity"/>
    <property type="evidence" value="ECO:0007669"/>
    <property type="project" value="TreeGrafter"/>
</dbReference>
<sequence>MRPQFLQNAKIKYHDFSNRVEIGINVYKARYNDEIFVLKELNNSKKIQNTLEIINILRDIPHPNIVKFYAVVNNSFGNIVLVMKFAEGGNLRQYLKNDNLQIIKKLKIAKDITEGLKFLHDNNIIHCDMHTENILVHKGRMLLTDFDFSTFSNSESEVHGIAAFIDPCAQTFSNKIIFTTKYDIYALGFILWEISSCSKPFDGKTPLEIIILTQDGVRETASEMLLEYDNLYKKCWDKDPVKRPETNIILEILNDIFEKI</sequence>
<organism evidence="2 3">
    <name type="scientific">Gigaspora margarita</name>
    <dbReference type="NCBI Taxonomy" id="4874"/>
    <lineage>
        <taxon>Eukaryota</taxon>
        <taxon>Fungi</taxon>
        <taxon>Fungi incertae sedis</taxon>
        <taxon>Mucoromycota</taxon>
        <taxon>Glomeromycotina</taxon>
        <taxon>Glomeromycetes</taxon>
        <taxon>Diversisporales</taxon>
        <taxon>Gigasporaceae</taxon>
        <taxon>Gigaspora</taxon>
    </lineage>
</organism>
<proteinExistence type="predicted"/>
<keyword evidence="2" id="KW-0808">Transferase</keyword>
<dbReference type="InterPro" id="IPR011009">
    <property type="entry name" value="Kinase-like_dom_sf"/>
</dbReference>
<feature type="domain" description="Protein kinase" evidence="1">
    <location>
        <begin position="1"/>
        <end position="257"/>
    </location>
</feature>
<dbReference type="GO" id="GO:0005524">
    <property type="term" value="F:ATP binding"/>
    <property type="evidence" value="ECO:0007669"/>
    <property type="project" value="InterPro"/>
</dbReference>
<dbReference type="InterPro" id="IPR000719">
    <property type="entry name" value="Prot_kinase_dom"/>
</dbReference>
<dbReference type="PRINTS" id="PR00109">
    <property type="entry name" value="TYRKINASE"/>
</dbReference>
<dbReference type="Gene3D" id="1.10.510.10">
    <property type="entry name" value="Transferase(Phosphotransferase) domain 1"/>
    <property type="match status" value="1"/>
</dbReference>
<name>A0A8H3X1J4_GIGMA</name>
<dbReference type="SUPFAM" id="SSF56112">
    <property type="entry name" value="Protein kinase-like (PK-like)"/>
    <property type="match status" value="1"/>
</dbReference>
<keyword evidence="2" id="KW-0418">Kinase</keyword>